<dbReference type="Gene3D" id="3.30.450.40">
    <property type="match status" value="1"/>
</dbReference>
<evidence type="ECO:0000313" key="2">
    <source>
        <dbReference type="Proteomes" id="UP000695562"/>
    </source>
</evidence>
<dbReference type="InterPro" id="IPR029016">
    <property type="entry name" value="GAF-like_dom_sf"/>
</dbReference>
<reference evidence="1" key="1">
    <citation type="submission" date="2020-01" db="EMBL/GenBank/DDBJ databases">
        <title>Development of genomics and gene disruption for Polysphondylium violaceum indicates a role for the polyketide synthase stlB in stalk morphogenesis.</title>
        <authorList>
            <person name="Narita B."/>
            <person name="Kawabe Y."/>
            <person name="Kin K."/>
            <person name="Saito T."/>
            <person name="Gibbs R."/>
            <person name="Kuspa A."/>
            <person name="Muzny D."/>
            <person name="Queller D."/>
            <person name="Richards S."/>
            <person name="Strassman J."/>
            <person name="Sucgang R."/>
            <person name="Worley K."/>
            <person name="Schaap P."/>
        </authorList>
    </citation>
    <scope>NUCLEOTIDE SEQUENCE</scope>
    <source>
        <strain evidence="1">QSvi11</strain>
    </source>
</reference>
<sequence length="232" mass="27003">MTNIQEYIKTTELDKNYTQFPSIDQIKENNQVNDQFNEIFKSTDLVKDDLQKYYEFTVPKLGQGGTCSLRTEFEQFNLCSIIGEKTNEKDLYLSRLNKLIDLVQKRTNVDWLGFYKVFENVNGSDHSGLVKLAYYGEYSRPIFPLTLEWTTMSGNSWVGYYGKSKVIESVSKYEGPYYNCSDKVKSELCIPIFNQQQKVIGIIDAESWKDDFFTLDKVIEIIQVSLFLSKHL</sequence>
<protein>
    <recommendedName>
        <fullName evidence="3">GAF domain-containing protein</fullName>
    </recommendedName>
</protein>
<name>A0A8J4PN88_9MYCE</name>
<evidence type="ECO:0008006" key="3">
    <source>
        <dbReference type="Google" id="ProtNLM"/>
    </source>
</evidence>
<dbReference type="SUPFAM" id="SSF55781">
    <property type="entry name" value="GAF domain-like"/>
    <property type="match status" value="1"/>
</dbReference>
<organism evidence="1 2">
    <name type="scientific">Polysphondylium violaceum</name>
    <dbReference type="NCBI Taxonomy" id="133409"/>
    <lineage>
        <taxon>Eukaryota</taxon>
        <taxon>Amoebozoa</taxon>
        <taxon>Evosea</taxon>
        <taxon>Eumycetozoa</taxon>
        <taxon>Dictyostelia</taxon>
        <taxon>Dictyosteliales</taxon>
        <taxon>Dictyosteliaceae</taxon>
        <taxon>Polysphondylium</taxon>
    </lineage>
</organism>
<dbReference type="OrthoDB" id="15735at2759"/>
<dbReference type="Proteomes" id="UP000695562">
    <property type="component" value="Unassembled WGS sequence"/>
</dbReference>
<proteinExistence type="predicted"/>
<accession>A0A8J4PN88</accession>
<gene>
    <name evidence="1" type="ORF">CYY_008424</name>
</gene>
<keyword evidence="2" id="KW-1185">Reference proteome</keyword>
<dbReference type="EMBL" id="AJWJ01000518">
    <property type="protein sequence ID" value="KAF2070253.1"/>
    <property type="molecule type" value="Genomic_DNA"/>
</dbReference>
<evidence type="ECO:0000313" key="1">
    <source>
        <dbReference type="EMBL" id="KAF2070253.1"/>
    </source>
</evidence>
<comment type="caution">
    <text evidence="1">The sequence shown here is derived from an EMBL/GenBank/DDBJ whole genome shotgun (WGS) entry which is preliminary data.</text>
</comment>
<dbReference type="AlphaFoldDB" id="A0A8J4PN88"/>